<dbReference type="EMBL" id="JACAZI010000013">
    <property type="protein sequence ID" value="KAF7345669.1"/>
    <property type="molecule type" value="Genomic_DNA"/>
</dbReference>
<dbReference type="InterPro" id="IPR008979">
    <property type="entry name" value="Galactose-bd-like_sf"/>
</dbReference>
<dbReference type="PANTHER" id="PTHR23421">
    <property type="entry name" value="BETA-GALACTOSIDASE RELATED"/>
    <property type="match status" value="1"/>
</dbReference>
<protein>
    <recommendedName>
        <fullName evidence="3">beta-galactosidase</fullName>
        <ecNumber evidence="3">3.2.1.23</ecNumber>
    </recommendedName>
</protein>
<accession>A0A8H7CPS4</accession>
<dbReference type="InterPro" id="IPR025300">
    <property type="entry name" value="BetaGal_jelly_roll_dom"/>
</dbReference>
<dbReference type="Pfam" id="PF10435">
    <property type="entry name" value="BetaGal_dom2"/>
    <property type="match status" value="1"/>
</dbReference>
<evidence type="ECO:0000256" key="6">
    <source>
        <dbReference type="ARBA" id="ARBA00023180"/>
    </source>
</evidence>
<evidence type="ECO:0000313" key="11">
    <source>
        <dbReference type="Proteomes" id="UP000620124"/>
    </source>
</evidence>
<dbReference type="InterPro" id="IPR001944">
    <property type="entry name" value="Glycoside_Hdrlase_35"/>
</dbReference>
<dbReference type="GO" id="GO:0005975">
    <property type="term" value="P:carbohydrate metabolic process"/>
    <property type="evidence" value="ECO:0007669"/>
    <property type="project" value="InterPro"/>
</dbReference>
<keyword evidence="6" id="KW-0325">Glycoprotein</keyword>
<dbReference type="SUPFAM" id="SSF51445">
    <property type="entry name" value="(Trans)glycosidases"/>
    <property type="match status" value="1"/>
</dbReference>
<evidence type="ECO:0000256" key="3">
    <source>
        <dbReference type="ARBA" id="ARBA00012756"/>
    </source>
</evidence>
<evidence type="ECO:0000256" key="5">
    <source>
        <dbReference type="ARBA" id="ARBA00022801"/>
    </source>
</evidence>
<evidence type="ECO:0000256" key="8">
    <source>
        <dbReference type="RuleBase" id="RU003679"/>
    </source>
</evidence>
<comment type="catalytic activity">
    <reaction evidence="1">
        <text>Hydrolysis of terminal non-reducing beta-D-galactose residues in beta-D-galactosides.</text>
        <dbReference type="EC" id="3.2.1.23"/>
    </reaction>
</comment>
<dbReference type="SMART" id="SM01029">
    <property type="entry name" value="BetaGal_dom2"/>
    <property type="match status" value="1"/>
</dbReference>
<evidence type="ECO:0000256" key="1">
    <source>
        <dbReference type="ARBA" id="ARBA00001412"/>
    </source>
</evidence>
<organism evidence="10 11">
    <name type="scientific">Mycena venus</name>
    <dbReference type="NCBI Taxonomy" id="2733690"/>
    <lineage>
        <taxon>Eukaryota</taxon>
        <taxon>Fungi</taxon>
        <taxon>Dikarya</taxon>
        <taxon>Basidiomycota</taxon>
        <taxon>Agaricomycotina</taxon>
        <taxon>Agaricomycetes</taxon>
        <taxon>Agaricomycetidae</taxon>
        <taxon>Agaricales</taxon>
        <taxon>Marasmiineae</taxon>
        <taxon>Mycenaceae</taxon>
        <taxon>Mycena</taxon>
    </lineage>
</organism>
<dbReference type="InterPro" id="IPR036833">
    <property type="entry name" value="BetaGal_dom3_sf"/>
</dbReference>
<dbReference type="Proteomes" id="UP000620124">
    <property type="component" value="Unassembled WGS sequence"/>
</dbReference>
<dbReference type="EC" id="3.2.1.23" evidence="3"/>
<keyword evidence="5 10" id="KW-0378">Hydrolase</keyword>
<dbReference type="OrthoDB" id="1657402at2759"/>
<dbReference type="Pfam" id="PF13363">
    <property type="entry name" value="BetaGal_dom3"/>
    <property type="match status" value="1"/>
</dbReference>
<comment type="caution">
    <text evidence="10">The sequence shown here is derived from an EMBL/GenBank/DDBJ whole genome shotgun (WGS) entry which is preliminary data.</text>
</comment>
<evidence type="ECO:0000313" key="10">
    <source>
        <dbReference type="EMBL" id="KAF7345669.1"/>
    </source>
</evidence>
<comment type="similarity">
    <text evidence="2 8">Belongs to the glycosyl hydrolase 35 family.</text>
</comment>
<dbReference type="Gene3D" id="2.60.390.10">
    <property type="entry name" value="Beta-galactosidase, domain 3"/>
    <property type="match status" value="1"/>
</dbReference>
<dbReference type="Gene3D" id="2.60.120.260">
    <property type="entry name" value="Galactose-binding domain-like"/>
    <property type="match status" value="2"/>
</dbReference>
<dbReference type="Gene3D" id="3.20.20.80">
    <property type="entry name" value="Glycosidases"/>
    <property type="match status" value="1"/>
</dbReference>
<name>A0A8H7CPS4_9AGAR</name>
<dbReference type="PRINTS" id="PR00742">
    <property type="entry name" value="GLHYDRLASE35"/>
</dbReference>
<evidence type="ECO:0000256" key="2">
    <source>
        <dbReference type="ARBA" id="ARBA00009809"/>
    </source>
</evidence>
<gene>
    <name evidence="10" type="ORF">MVEN_01586600</name>
</gene>
<dbReference type="GO" id="GO:0004565">
    <property type="term" value="F:beta-galactosidase activity"/>
    <property type="evidence" value="ECO:0007669"/>
    <property type="project" value="UniProtKB-EC"/>
</dbReference>
<evidence type="ECO:0000259" key="9">
    <source>
        <dbReference type="SMART" id="SM01029"/>
    </source>
</evidence>
<dbReference type="SUPFAM" id="SSF51011">
    <property type="entry name" value="Glycosyl hydrolase domain"/>
    <property type="match status" value="1"/>
</dbReference>
<proteinExistence type="inferred from homology"/>
<dbReference type="InterPro" id="IPR018954">
    <property type="entry name" value="Betagal_dom2"/>
</dbReference>
<sequence length="1030" mass="111195">MILLQKNVRFLIPGCLLGAATVLLAFAQSVKSTTSPLGFGDPNSLPILARDGPAPLARTDQVQFDNFSLFLQGQRVFLYSGEFHTFRLPVPSLWPDILEKVKAAGLNGVSVYTHMGLINPSRGVVDFDSFRALQPLYDAAKAAGIWIVLRPGPVRSYINAETTAGGIAHWATTEVAGVLRTNATDWRAAWQAYVQGIIEQTSPNQINNGGPVIAIQVDNEYSQSDITHAEYFQELEDVYRNSTIDVPLTYNDPGEGSNFINGTGAVDLYGLDSYPQGFDCSHPETWNPITTNYFSYHERVNPSQAWYFPEFQGGSFDAWGPTAPGYPPCAELTGPTFQSVFNKQLWASNAKLISYYMLYGGHIMGCDSIPVYSSYDYGASISESRALTTKFNELKLQGVFLRSSPEFYKTNVIADSSTGLAATSNPAAFATFLQNPDTKTGFYVVRQTNSTSTAITTFKLNITTSLGNVQVPVVVPAITLGGRESKLVLADYSFGSSKVGYTTAQVFYAGKIGGRDILFLYGNSTQAHEVRLALTGTSNKAHQTQSPLITFTPSIANQTIVAFQAGVEGLQTIWDSNTQLVLFADSVTAVTFWAPVIPGTSTFGNYWAIGSNTSVLVGGPYLVRNATISGSRLALVGDLNTTAPLTVIVPSTVKSVTWNGASVRLTAGVTATGGFTGTLTPRAAVRTVSVPKLTGWKFMDSLPEIGPTFDDSTWTVANHTTTNIPFKPYYGDGRILYGCDYGFCENIVLWRGHFNSTGAQTSVNLSINGGEAFAASVWLNNVFLGTSFGNSTNNRNILEETDDKFTFPTNSVHTGDNVITIVQDNMGLNETNGNNPDTSKSPRGVRGFKLNSGSFGVWKVQGKVGGYTGFLDKTRGVLNEGGLFGERKGWHLPGFDTSSWVSRDLATGLPGGSAGVGFFVTTFTLNIPSGIDAFMSFTFEEPLGQDYRLYLFVNGWMMGKRVANLGPQAKFPVHQGILNYQGVNTVAVALWSMGSTAVSPNLQLVLDGVLDGGVPGVKTNNPQWSPVRRT</sequence>
<dbReference type="InterPro" id="IPR025972">
    <property type="entry name" value="BetaGal_dom3"/>
</dbReference>
<dbReference type="InterPro" id="IPR031330">
    <property type="entry name" value="Gly_Hdrlase_35_cat"/>
</dbReference>
<dbReference type="Pfam" id="PF13364">
    <property type="entry name" value="BetaGal_ABD2"/>
    <property type="match status" value="2"/>
</dbReference>
<keyword evidence="7" id="KW-0326">Glycosidase</keyword>
<reference evidence="10" key="1">
    <citation type="submission" date="2020-05" db="EMBL/GenBank/DDBJ databases">
        <title>Mycena genomes resolve the evolution of fungal bioluminescence.</title>
        <authorList>
            <person name="Tsai I.J."/>
        </authorList>
    </citation>
    <scope>NUCLEOTIDE SEQUENCE</scope>
    <source>
        <strain evidence="10">CCC161011</strain>
    </source>
</reference>
<dbReference type="AlphaFoldDB" id="A0A8H7CPS4"/>
<dbReference type="SUPFAM" id="SSF117100">
    <property type="entry name" value="Beta-galactosidase LacA, domain 3"/>
    <property type="match status" value="1"/>
</dbReference>
<keyword evidence="4" id="KW-0732">Signal</keyword>
<dbReference type="InterPro" id="IPR017853">
    <property type="entry name" value="GH"/>
</dbReference>
<evidence type="ECO:0000256" key="7">
    <source>
        <dbReference type="ARBA" id="ARBA00023295"/>
    </source>
</evidence>
<dbReference type="Pfam" id="PF01301">
    <property type="entry name" value="Glyco_hydro_35"/>
    <property type="match status" value="1"/>
</dbReference>
<evidence type="ECO:0000256" key="4">
    <source>
        <dbReference type="ARBA" id="ARBA00022729"/>
    </source>
</evidence>
<dbReference type="SUPFAM" id="SSF49785">
    <property type="entry name" value="Galactose-binding domain-like"/>
    <property type="match status" value="2"/>
</dbReference>
<dbReference type="InterPro" id="IPR037110">
    <property type="entry name" value="Betagal_dom2_sf"/>
</dbReference>
<feature type="domain" description="Beta-galactosidase" evidence="9">
    <location>
        <begin position="410"/>
        <end position="592"/>
    </location>
</feature>
<keyword evidence="11" id="KW-1185">Reference proteome</keyword>
<dbReference type="Gene3D" id="2.102.20.10">
    <property type="entry name" value="Beta-galactosidase, domain 2"/>
    <property type="match status" value="1"/>
</dbReference>